<feature type="coiled-coil region" evidence="1">
    <location>
        <begin position="153"/>
        <end position="277"/>
    </location>
</feature>
<name>A0A078AR01_STYLE</name>
<dbReference type="InParanoid" id="A0A078AR01"/>
<evidence type="ECO:0000313" key="3">
    <source>
        <dbReference type="Proteomes" id="UP000039865"/>
    </source>
</evidence>
<keyword evidence="3" id="KW-1185">Reference proteome</keyword>
<organism evidence="2 3">
    <name type="scientific">Stylonychia lemnae</name>
    <name type="common">Ciliate</name>
    <dbReference type="NCBI Taxonomy" id="5949"/>
    <lineage>
        <taxon>Eukaryota</taxon>
        <taxon>Sar</taxon>
        <taxon>Alveolata</taxon>
        <taxon>Ciliophora</taxon>
        <taxon>Intramacronucleata</taxon>
        <taxon>Spirotrichea</taxon>
        <taxon>Stichotrichia</taxon>
        <taxon>Sporadotrichida</taxon>
        <taxon>Oxytrichidae</taxon>
        <taxon>Stylonychinae</taxon>
        <taxon>Stylonychia</taxon>
    </lineage>
</organism>
<evidence type="ECO:0000313" key="2">
    <source>
        <dbReference type="EMBL" id="CDW84649.1"/>
    </source>
</evidence>
<gene>
    <name evidence="2" type="primary">Contig5338.g5712</name>
    <name evidence="2" type="ORF">STYLEM_13715</name>
</gene>
<protein>
    <submittedName>
        <fullName evidence="2">Uncharacterized protein</fullName>
    </submittedName>
</protein>
<accession>A0A078AR01</accession>
<dbReference type="Proteomes" id="UP000039865">
    <property type="component" value="Unassembled WGS sequence"/>
</dbReference>
<evidence type="ECO:0000256" key="1">
    <source>
        <dbReference type="SAM" id="Coils"/>
    </source>
</evidence>
<dbReference type="EMBL" id="CCKQ01013030">
    <property type="protein sequence ID" value="CDW84649.1"/>
    <property type="molecule type" value="Genomic_DNA"/>
</dbReference>
<keyword evidence="1" id="KW-0175">Coiled coil</keyword>
<feature type="coiled-coil region" evidence="1">
    <location>
        <begin position="335"/>
        <end position="415"/>
    </location>
</feature>
<reference evidence="2 3" key="1">
    <citation type="submission" date="2014-06" db="EMBL/GenBank/DDBJ databases">
        <authorList>
            <person name="Swart Estienne"/>
        </authorList>
    </citation>
    <scope>NUCLEOTIDE SEQUENCE [LARGE SCALE GENOMIC DNA]</scope>
    <source>
        <strain evidence="2 3">130c</strain>
    </source>
</reference>
<sequence>MERQQVLQRIGLVNLFPTNNQQDYQILTQRTKELAALLLQEKARLKITYPIGNKKVVQATHLAKSNQFSRAETLWSLRLNDEQDKEIIDQLSQLYQDEIERSKVILKRLEYSEKKRQLELIAKQEVLRTKMEVEILLVIEKQKLQAFLEGKASVYLKQRIEDLELQVKELNKSIKDQKAVNRSFQKKIDILNQTLESKKKKFKDRLDQQRQFHQAKQDKFKLLQTEYKLQKQEFENEIKHWKSQYEKKIHHEAEQRVEESLRRINEIKRRCKDFEDMYIKLLYEQKQLKKDLEIKDSKIKYIEDDLKEALKVNDEDFDQKLLKEKKKVEQSFEKQIELKQKISDLQVEIEILSSQLQNKQQAGRKKLEEQNINLQAVIEQIRGEKELLQQQNTGIVNTNQRLQNSQREMEIIVQKFDYINEIQQEERVKDWIQDLRNQLKIDQANIDSD</sequence>
<dbReference type="AlphaFoldDB" id="A0A078AR01"/>
<proteinExistence type="predicted"/>
<dbReference type="OrthoDB" id="10654316at2759"/>